<dbReference type="PROSITE" id="PS51560">
    <property type="entry name" value="SAM_MT_NNT1"/>
    <property type="match status" value="1"/>
</dbReference>
<dbReference type="OrthoDB" id="46564at2759"/>
<dbReference type="AlphaFoldDB" id="A0A1G4J2X6"/>
<evidence type="ECO:0000313" key="6">
    <source>
        <dbReference type="EMBL" id="SCU84085.1"/>
    </source>
</evidence>
<dbReference type="GO" id="GO:0005737">
    <property type="term" value="C:cytoplasm"/>
    <property type="evidence" value="ECO:0007669"/>
    <property type="project" value="UniProtKB-SubCell"/>
</dbReference>
<keyword evidence="3 5" id="KW-0808">Transferase</keyword>
<dbReference type="Pfam" id="PF10294">
    <property type="entry name" value="Methyltransf_16"/>
    <property type="match status" value="1"/>
</dbReference>
<keyword evidence="4 5" id="KW-0949">S-adenosyl-L-methionine</keyword>
<dbReference type="EC" id="2.1.1.-" evidence="5"/>
<name>A0A1G4J2X6_9SACH</name>
<keyword evidence="2 5" id="KW-0489">Methyltransferase</keyword>
<dbReference type="GO" id="GO:0071885">
    <property type="term" value="F:N-terminal protein N-methyltransferase activity"/>
    <property type="evidence" value="ECO:0007669"/>
    <property type="project" value="UniProtKB-UniRule"/>
</dbReference>
<evidence type="ECO:0000256" key="1">
    <source>
        <dbReference type="ARBA" id="ARBA00022490"/>
    </source>
</evidence>
<comment type="subcellular location">
    <subcellularLocation>
        <location evidence="5">Cytoplasm</location>
    </subcellularLocation>
</comment>
<dbReference type="InterPro" id="IPR029063">
    <property type="entry name" value="SAM-dependent_MTases_sf"/>
</dbReference>
<accession>A0A1G4J2X6</accession>
<evidence type="ECO:0000256" key="3">
    <source>
        <dbReference type="ARBA" id="ARBA00022679"/>
    </source>
</evidence>
<proteinExistence type="inferred from homology"/>
<comment type="function">
    <text evidence="5">S-adenosyl-L-methionine-dependent protein methyltransferase that trimethylates the N-terminal glycine 'Gly-2' of elongation factor 1-alpha, before also catalyzing the mono- and dimethylation of 'Lys-3'.</text>
</comment>
<sequence length="261" mass="29649">MSDQDSIDGGMQDLFQEPEEYYKPAPEPHFACYERTAISDISVSRKANIRLRLVGSSPLWGHLLWNAGIYCAKHLDKNPELVRDKHVLELGAAGALPSLVAGLIGAKKCVVTDYPDADLLGNIQYNMDHELYDQTRAKNVVVEGYIWGNDYAPLLSHLGDDRSKKFDLVILSDLVFNHTEHEKLLQTTKDLLSANGKALVVFSPHRPWLLSADLQFFETAREFGLEPHQIEMVNWKPMFEEDAETAEIRSRVYAYYLMHSL</sequence>
<keyword evidence="7" id="KW-1185">Reference proteome</keyword>
<evidence type="ECO:0000256" key="5">
    <source>
        <dbReference type="HAMAP-Rule" id="MF_03223"/>
    </source>
</evidence>
<feature type="binding site" evidence="5">
    <location>
        <begin position="91"/>
        <end position="93"/>
    </location>
    <ligand>
        <name>S-adenosyl-L-methionine</name>
        <dbReference type="ChEBI" id="CHEBI:59789"/>
    </ligand>
</feature>
<evidence type="ECO:0000256" key="4">
    <source>
        <dbReference type="ARBA" id="ARBA00022691"/>
    </source>
</evidence>
<dbReference type="HAMAP" id="MF_03223">
    <property type="entry name" value="Methyltr_EFM7"/>
    <property type="match status" value="1"/>
</dbReference>
<dbReference type="SUPFAM" id="SSF53335">
    <property type="entry name" value="S-adenosyl-L-methionine-dependent methyltransferases"/>
    <property type="match status" value="1"/>
</dbReference>
<reference evidence="7" key="1">
    <citation type="submission" date="2016-03" db="EMBL/GenBank/DDBJ databases">
        <authorList>
            <person name="Devillers H."/>
        </authorList>
    </citation>
    <scope>NUCLEOTIDE SEQUENCE [LARGE SCALE GENOMIC DNA]</scope>
</reference>
<dbReference type="PANTHER" id="PTHR14614">
    <property type="entry name" value="HEPATOCELLULAR CARCINOMA-ASSOCIATED ANTIGEN"/>
    <property type="match status" value="1"/>
</dbReference>
<organism evidence="6 7">
    <name type="scientific">Lachancea mirantina</name>
    <dbReference type="NCBI Taxonomy" id="1230905"/>
    <lineage>
        <taxon>Eukaryota</taxon>
        <taxon>Fungi</taxon>
        <taxon>Dikarya</taxon>
        <taxon>Ascomycota</taxon>
        <taxon>Saccharomycotina</taxon>
        <taxon>Saccharomycetes</taxon>
        <taxon>Saccharomycetales</taxon>
        <taxon>Saccharomycetaceae</taxon>
        <taxon>Lachancea</taxon>
    </lineage>
</organism>
<feature type="binding site" evidence="5">
    <location>
        <position position="147"/>
    </location>
    <ligand>
        <name>S-adenosyl-L-methionine</name>
        <dbReference type="ChEBI" id="CHEBI:59789"/>
    </ligand>
</feature>
<evidence type="ECO:0000313" key="7">
    <source>
        <dbReference type="Proteomes" id="UP000191024"/>
    </source>
</evidence>
<comment type="similarity">
    <text evidence="5">Belongs to the class I-like SAM-binding methyltransferase superfamily. EFM7 family.</text>
</comment>
<dbReference type="InterPro" id="IPR025784">
    <property type="entry name" value="EFM7"/>
</dbReference>
<dbReference type="STRING" id="1230905.A0A1G4J2X6"/>
<feature type="binding site" evidence="5">
    <location>
        <position position="65"/>
    </location>
    <ligand>
        <name>S-adenosyl-L-methionine</name>
        <dbReference type="ChEBI" id="CHEBI:59789"/>
    </ligand>
</feature>
<evidence type="ECO:0000256" key="2">
    <source>
        <dbReference type="ARBA" id="ARBA00022603"/>
    </source>
</evidence>
<dbReference type="Gene3D" id="3.40.50.150">
    <property type="entry name" value="Vaccinia Virus protein VP39"/>
    <property type="match status" value="1"/>
</dbReference>
<protein>
    <recommendedName>
        <fullName evidence="5">Protein N-terminal and lysine N-methyltransferase EFM7</fullName>
        <ecNumber evidence="5">2.1.1.-</ecNumber>
    </recommendedName>
    <alternativeName>
        <fullName evidence="5">Elongation factor methyltransferase 7</fullName>
    </alternativeName>
</protein>
<dbReference type="EMBL" id="LT598466">
    <property type="protein sequence ID" value="SCU84085.1"/>
    <property type="molecule type" value="Genomic_DNA"/>
</dbReference>
<dbReference type="GO" id="GO:0016279">
    <property type="term" value="F:protein-lysine N-methyltransferase activity"/>
    <property type="evidence" value="ECO:0007669"/>
    <property type="project" value="UniProtKB-UniRule"/>
</dbReference>
<feature type="binding site" evidence="5">
    <location>
        <position position="113"/>
    </location>
    <ligand>
        <name>S-adenosyl-L-methionine</name>
        <dbReference type="ChEBI" id="CHEBI:59789"/>
    </ligand>
</feature>
<keyword evidence="1 5" id="KW-0963">Cytoplasm</keyword>
<dbReference type="PANTHER" id="PTHR14614:SF10">
    <property type="entry name" value="PROTEIN N-TERMINAL AND LYSINE N-METHYLTRANSFERASE EFM7"/>
    <property type="match status" value="1"/>
</dbReference>
<dbReference type="Proteomes" id="UP000191024">
    <property type="component" value="Chromosome C"/>
</dbReference>
<dbReference type="InterPro" id="IPR019410">
    <property type="entry name" value="Methyltransf_16"/>
</dbReference>
<gene>
    <name evidence="5" type="primary">EFM7</name>
    <name evidence="6" type="ORF">LAMI_0C06150G</name>
</gene>
<dbReference type="GO" id="GO:0032259">
    <property type="term" value="P:methylation"/>
    <property type="evidence" value="ECO:0007669"/>
    <property type="project" value="UniProtKB-KW"/>
</dbReference>
<feature type="binding site" evidence="5">
    <location>
        <position position="172"/>
    </location>
    <ligand>
        <name>S-adenosyl-L-methionine</name>
        <dbReference type="ChEBI" id="CHEBI:59789"/>
    </ligand>
</feature>